<dbReference type="Proteomes" id="UP000215059">
    <property type="component" value="Unassembled WGS sequence"/>
</dbReference>
<keyword evidence="11" id="KW-1185">Reference proteome</keyword>
<dbReference type="Pfam" id="PF07690">
    <property type="entry name" value="MFS_1"/>
    <property type="match status" value="1"/>
</dbReference>
<gene>
    <name evidence="10" type="ORF">CGZ90_17435</name>
</gene>
<keyword evidence="2" id="KW-0813">Transport</keyword>
<evidence type="ECO:0000256" key="6">
    <source>
        <dbReference type="ARBA" id="ARBA00023136"/>
    </source>
</evidence>
<feature type="transmembrane region" description="Helical" evidence="8">
    <location>
        <begin position="48"/>
        <end position="70"/>
    </location>
</feature>
<dbReference type="GO" id="GO:0005886">
    <property type="term" value="C:plasma membrane"/>
    <property type="evidence" value="ECO:0007669"/>
    <property type="project" value="UniProtKB-SubCell"/>
</dbReference>
<feature type="region of interest" description="Disordered" evidence="7">
    <location>
        <begin position="393"/>
        <end position="415"/>
    </location>
</feature>
<dbReference type="PROSITE" id="PS50850">
    <property type="entry name" value="MFS"/>
    <property type="match status" value="1"/>
</dbReference>
<evidence type="ECO:0000259" key="9">
    <source>
        <dbReference type="PROSITE" id="PS50850"/>
    </source>
</evidence>
<sequence>MQALIKGNNRSLYVLLFIVFAVHIGSYLILPIMPIYLKNETGLSVGQIGFTLGVTSVFMQAGSVSGGFLADRLGRRFIIGLGAVVRAAGLLGFVFFKQYELILMTAAVSGLGLGLNAPSTKAFISSIVAKENQSRAFSMRGIAANIGMALAGLIVFFFLTGKSALIFITAAVIFAATGIISWILLPSGCGGDPCPDITVKDYREVFRNKPFLVFAAATVLLWALYAQFALALPLRAEKVLHDPKSISIVWTVNSLTVILAQTFVTSRFITKVHPMTAMGLGAGVIGIALGALYYASAFPYFILIGMLFVFGEMMIMPTLDTVISQLAAARLLGIFFGMASVFNGIGEAGGNTIGGQLLVYPSLPYAVYAVFGFVILAVMLMLKRWSPMRSLFQPENTETSSPKTSTVTGHANPTGWLQSLFKKPRATK</sequence>
<feature type="transmembrane region" description="Helical" evidence="8">
    <location>
        <begin position="12"/>
        <end position="36"/>
    </location>
</feature>
<feature type="transmembrane region" description="Helical" evidence="8">
    <location>
        <begin position="165"/>
        <end position="185"/>
    </location>
</feature>
<comment type="subcellular location">
    <subcellularLocation>
        <location evidence="1">Cell membrane</location>
        <topology evidence="1">Multi-pass membrane protein</topology>
    </subcellularLocation>
</comment>
<organism evidence="10 11">
    <name type="scientific">Fictibacillus aquaticus</name>
    <dbReference type="NCBI Taxonomy" id="2021314"/>
    <lineage>
        <taxon>Bacteria</taxon>
        <taxon>Bacillati</taxon>
        <taxon>Bacillota</taxon>
        <taxon>Bacilli</taxon>
        <taxon>Bacillales</taxon>
        <taxon>Fictibacillaceae</taxon>
        <taxon>Fictibacillus</taxon>
    </lineage>
</organism>
<evidence type="ECO:0000313" key="11">
    <source>
        <dbReference type="Proteomes" id="UP000215059"/>
    </source>
</evidence>
<dbReference type="PROSITE" id="PS00216">
    <property type="entry name" value="SUGAR_TRANSPORT_1"/>
    <property type="match status" value="1"/>
</dbReference>
<dbReference type="InterPro" id="IPR011701">
    <property type="entry name" value="MFS"/>
</dbReference>
<feature type="transmembrane region" description="Helical" evidence="8">
    <location>
        <begin position="77"/>
        <end position="96"/>
    </location>
</feature>
<dbReference type="InterPro" id="IPR005829">
    <property type="entry name" value="Sugar_transporter_CS"/>
</dbReference>
<feature type="transmembrane region" description="Helical" evidence="8">
    <location>
        <begin position="246"/>
        <end position="264"/>
    </location>
</feature>
<dbReference type="GO" id="GO:0022857">
    <property type="term" value="F:transmembrane transporter activity"/>
    <property type="evidence" value="ECO:0007669"/>
    <property type="project" value="InterPro"/>
</dbReference>
<feature type="domain" description="Major facilitator superfamily (MFS) profile" evidence="9">
    <location>
        <begin position="11"/>
        <end position="390"/>
    </location>
</feature>
<proteinExistence type="predicted"/>
<protein>
    <submittedName>
        <fullName evidence="10">MFS transporter</fullName>
    </submittedName>
</protein>
<name>A0A235F751_9BACL</name>
<dbReference type="InterPro" id="IPR050171">
    <property type="entry name" value="MFS_Transporters"/>
</dbReference>
<dbReference type="Gene3D" id="1.20.1250.20">
    <property type="entry name" value="MFS general substrate transporter like domains"/>
    <property type="match status" value="1"/>
</dbReference>
<keyword evidence="4 8" id="KW-0812">Transmembrane</keyword>
<feature type="transmembrane region" description="Helical" evidence="8">
    <location>
        <begin position="300"/>
        <end position="319"/>
    </location>
</feature>
<feature type="transmembrane region" description="Helical" evidence="8">
    <location>
        <begin position="141"/>
        <end position="159"/>
    </location>
</feature>
<dbReference type="InterPro" id="IPR036259">
    <property type="entry name" value="MFS_trans_sf"/>
</dbReference>
<dbReference type="AlphaFoldDB" id="A0A235F751"/>
<feature type="transmembrane region" description="Helical" evidence="8">
    <location>
        <begin position="365"/>
        <end position="382"/>
    </location>
</feature>
<feature type="transmembrane region" description="Helical" evidence="8">
    <location>
        <begin position="102"/>
        <end position="129"/>
    </location>
</feature>
<evidence type="ECO:0000256" key="4">
    <source>
        <dbReference type="ARBA" id="ARBA00022692"/>
    </source>
</evidence>
<evidence type="ECO:0000256" key="1">
    <source>
        <dbReference type="ARBA" id="ARBA00004651"/>
    </source>
</evidence>
<evidence type="ECO:0000256" key="3">
    <source>
        <dbReference type="ARBA" id="ARBA00022475"/>
    </source>
</evidence>
<evidence type="ECO:0000256" key="2">
    <source>
        <dbReference type="ARBA" id="ARBA00022448"/>
    </source>
</evidence>
<comment type="caution">
    <text evidence="10">The sequence shown here is derived from an EMBL/GenBank/DDBJ whole genome shotgun (WGS) entry which is preliminary data.</text>
</comment>
<dbReference type="InterPro" id="IPR020846">
    <property type="entry name" value="MFS_dom"/>
</dbReference>
<evidence type="ECO:0000256" key="5">
    <source>
        <dbReference type="ARBA" id="ARBA00022989"/>
    </source>
</evidence>
<accession>A0A235F751</accession>
<dbReference type="PANTHER" id="PTHR23517:SF2">
    <property type="entry name" value="MULTIDRUG RESISTANCE PROTEIN MDTH"/>
    <property type="match status" value="1"/>
</dbReference>
<reference evidence="10 11" key="1">
    <citation type="submission" date="2017-07" db="EMBL/GenBank/DDBJ databases">
        <title>Fictibacillus sp. nov. GDSW-R2A3 Genome sequencing and assembly.</title>
        <authorList>
            <person name="Mayilraj S."/>
        </authorList>
    </citation>
    <scope>NUCLEOTIDE SEQUENCE [LARGE SCALE GENOMIC DNA]</scope>
    <source>
        <strain evidence="10 11">GDSW-R2A3</strain>
    </source>
</reference>
<evidence type="ECO:0000256" key="8">
    <source>
        <dbReference type="SAM" id="Phobius"/>
    </source>
</evidence>
<dbReference type="OrthoDB" id="8952229at2"/>
<keyword evidence="6 8" id="KW-0472">Membrane</keyword>
<keyword evidence="3" id="KW-1003">Cell membrane</keyword>
<dbReference type="EMBL" id="NOII01000011">
    <property type="protein sequence ID" value="OYD56787.1"/>
    <property type="molecule type" value="Genomic_DNA"/>
</dbReference>
<feature type="transmembrane region" description="Helical" evidence="8">
    <location>
        <begin position="326"/>
        <end position="345"/>
    </location>
</feature>
<keyword evidence="5 8" id="KW-1133">Transmembrane helix</keyword>
<dbReference type="PANTHER" id="PTHR23517">
    <property type="entry name" value="RESISTANCE PROTEIN MDTM, PUTATIVE-RELATED-RELATED"/>
    <property type="match status" value="1"/>
</dbReference>
<feature type="transmembrane region" description="Helical" evidence="8">
    <location>
        <begin position="211"/>
        <end position="234"/>
    </location>
</feature>
<dbReference type="SUPFAM" id="SSF103473">
    <property type="entry name" value="MFS general substrate transporter"/>
    <property type="match status" value="1"/>
</dbReference>
<evidence type="ECO:0000256" key="7">
    <source>
        <dbReference type="SAM" id="MobiDB-lite"/>
    </source>
</evidence>
<dbReference type="RefSeq" id="WP_094253802.1">
    <property type="nucleotide sequence ID" value="NZ_JBHLXL010000002.1"/>
</dbReference>
<feature type="transmembrane region" description="Helical" evidence="8">
    <location>
        <begin position="276"/>
        <end position="294"/>
    </location>
</feature>
<evidence type="ECO:0000313" key="10">
    <source>
        <dbReference type="EMBL" id="OYD56787.1"/>
    </source>
</evidence>